<name>A0A0C3PPY0_9AGAM</name>
<proteinExistence type="predicted"/>
<sequence length="179" mass="20435">MDYAPRRVFELDGKRVFHEFYTGDGWWDVQQTRAPAGATIIPIILASDKTTLTSHTGGKNAHPLYLTLGNIRKGVRASINQKAYVLLAYIPILESVKRKVKNKSMKSKLPGILSKRLYHKSLDKILSPLHLQKADQPLMAIDSDGYRRHTWRVLMGWIADMEEVWTILCLGHFVCPFCE</sequence>
<dbReference type="AlphaFoldDB" id="A0A0C3PPY0"/>
<reference evidence="2" key="2">
    <citation type="submission" date="2015-01" db="EMBL/GenBank/DDBJ databases">
        <title>Evolutionary Origins and Diversification of the Mycorrhizal Mutualists.</title>
        <authorList>
            <consortium name="DOE Joint Genome Institute"/>
            <consortium name="Mycorrhizal Genomics Consortium"/>
            <person name="Kohler A."/>
            <person name="Kuo A."/>
            <person name="Nagy L.G."/>
            <person name="Floudas D."/>
            <person name="Copeland A."/>
            <person name="Barry K.W."/>
            <person name="Cichocki N."/>
            <person name="Veneault-Fourrey C."/>
            <person name="LaButti K."/>
            <person name="Lindquist E.A."/>
            <person name="Lipzen A."/>
            <person name="Lundell T."/>
            <person name="Morin E."/>
            <person name="Murat C."/>
            <person name="Riley R."/>
            <person name="Ohm R."/>
            <person name="Sun H."/>
            <person name="Tunlid A."/>
            <person name="Henrissat B."/>
            <person name="Grigoriev I.V."/>
            <person name="Hibbett D.S."/>
            <person name="Martin F."/>
        </authorList>
    </citation>
    <scope>NUCLEOTIDE SEQUENCE [LARGE SCALE GENOMIC DNA]</scope>
    <source>
        <strain evidence="2">MUT 4182</strain>
    </source>
</reference>
<protein>
    <submittedName>
        <fullName evidence="1">Uncharacterized protein</fullName>
    </submittedName>
</protein>
<evidence type="ECO:0000313" key="1">
    <source>
        <dbReference type="EMBL" id="KIO16570.1"/>
    </source>
</evidence>
<dbReference type="HOGENOM" id="CLU_006344_8_3_1"/>
<dbReference type="EMBL" id="KN823529">
    <property type="protein sequence ID" value="KIO16570.1"/>
    <property type="molecule type" value="Genomic_DNA"/>
</dbReference>
<dbReference type="Proteomes" id="UP000054248">
    <property type="component" value="Unassembled WGS sequence"/>
</dbReference>
<accession>A0A0C3PPY0</accession>
<feature type="non-terminal residue" evidence="1">
    <location>
        <position position="179"/>
    </location>
</feature>
<dbReference type="Pfam" id="PF18759">
    <property type="entry name" value="Plavaka"/>
    <property type="match status" value="1"/>
</dbReference>
<gene>
    <name evidence="1" type="ORF">M407DRAFT_231435</name>
</gene>
<dbReference type="InterPro" id="IPR041078">
    <property type="entry name" value="Plavaka"/>
</dbReference>
<evidence type="ECO:0000313" key="2">
    <source>
        <dbReference type="Proteomes" id="UP000054248"/>
    </source>
</evidence>
<dbReference type="OrthoDB" id="2418900at2759"/>
<keyword evidence="2" id="KW-1185">Reference proteome</keyword>
<organism evidence="1 2">
    <name type="scientific">Tulasnella calospora MUT 4182</name>
    <dbReference type="NCBI Taxonomy" id="1051891"/>
    <lineage>
        <taxon>Eukaryota</taxon>
        <taxon>Fungi</taxon>
        <taxon>Dikarya</taxon>
        <taxon>Basidiomycota</taxon>
        <taxon>Agaricomycotina</taxon>
        <taxon>Agaricomycetes</taxon>
        <taxon>Cantharellales</taxon>
        <taxon>Tulasnellaceae</taxon>
        <taxon>Tulasnella</taxon>
    </lineage>
</organism>
<reference evidence="1 2" key="1">
    <citation type="submission" date="2014-04" db="EMBL/GenBank/DDBJ databases">
        <authorList>
            <consortium name="DOE Joint Genome Institute"/>
            <person name="Kuo A."/>
            <person name="Girlanda M."/>
            <person name="Perotto S."/>
            <person name="Kohler A."/>
            <person name="Nagy L.G."/>
            <person name="Floudas D."/>
            <person name="Copeland A."/>
            <person name="Barry K.W."/>
            <person name="Cichocki N."/>
            <person name="Veneault-Fourrey C."/>
            <person name="LaButti K."/>
            <person name="Lindquist E.A."/>
            <person name="Lipzen A."/>
            <person name="Lundell T."/>
            <person name="Morin E."/>
            <person name="Murat C."/>
            <person name="Sun H."/>
            <person name="Tunlid A."/>
            <person name="Henrissat B."/>
            <person name="Grigoriev I.V."/>
            <person name="Hibbett D.S."/>
            <person name="Martin F."/>
            <person name="Nordberg H.P."/>
            <person name="Cantor M.N."/>
            <person name="Hua S.X."/>
        </authorList>
    </citation>
    <scope>NUCLEOTIDE SEQUENCE [LARGE SCALE GENOMIC DNA]</scope>
    <source>
        <strain evidence="1 2">MUT 4182</strain>
    </source>
</reference>